<dbReference type="SUPFAM" id="SSF52266">
    <property type="entry name" value="SGNH hydrolase"/>
    <property type="match status" value="1"/>
</dbReference>
<evidence type="ECO:0000256" key="1">
    <source>
        <dbReference type="ARBA" id="ARBA00022729"/>
    </source>
</evidence>
<name>A0A8K0WK24_9HYPO</name>
<dbReference type="Pfam" id="PF00734">
    <property type="entry name" value="CBM_1"/>
    <property type="match status" value="1"/>
</dbReference>
<feature type="domain" description="CBM1" evidence="2">
    <location>
        <begin position="239"/>
        <end position="274"/>
    </location>
</feature>
<dbReference type="GO" id="GO:0005975">
    <property type="term" value="P:carbohydrate metabolic process"/>
    <property type="evidence" value="ECO:0007669"/>
    <property type="project" value="InterPro"/>
</dbReference>
<dbReference type="GO" id="GO:0030248">
    <property type="term" value="F:cellulose binding"/>
    <property type="evidence" value="ECO:0007669"/>
    <property type="project" value="InterPro"/>
</dbReference>
<dbReference type="CDD" id="cd01833">
    <property type="entry name" value="XynB_like"/>
    <property type="match status" value="1"/>
</dbReference>
<dbReference type="Pfam" id="PF13472">
    <property type="entry name" value="Lipase_GDSL_2"/>
    <property type="match status" value="1"/>
</dbReference>
<dbReference type="OrthoDB" id="2119228at2759"/>
<dbReference type="EMBL" id="JAGPNK010000026">
    <property type="protein sequence ID" value="KAH7304072.1"/>
    <property type="molecule type" value="Genomic_DNA"/>
</dbReference>
<dbReference type="GO" id="GO:0004622">
    <property type="term" value="F:phosphatidylcholine lysophospholipase activity"/>
    <property type="evidence" value="ECO:0007669"/>
    <property type="project" value="TreeGrafter"/>
</dbReference>
<dbReference type="InterPro" id="IPR000254">
    <property type="entry name" value="CBD"/>
</dbReference>
<dbReference type="AlphaFoldDB" id="A0A8K0WK24"/>
<reference evidence="3" key="1">
    <citation type="journal article" date="2021" name="Nat. Commun.">
        <title>Genetic determinants of endophytism in the Arabidopsis root mycobiome.</title>
        <authorList>
            <person name="Mesny F."/>
            <person name="Miyauchi S."/>
            <person name="Thiergart T."/>
            <person name="Pickel B."/>
            <person name="Atanasova L."/>
            <person name="Karlsson M."/>
            <person name="Huettel B."/>
            <person name="Barry K.W."/>
            <person name="Haridas S."/>
            <person name="Chen C."/>
            <person name="Bauer D."/>
            <person name="Andreopoulos W."/>
            <person name="Pangilinan J."/>
            <person name="LaButti K."/>
            <person name="Riley R."/>
            <person name="Lipzen A."/>
            <person name="Clum A."/>
            <person name="Drula E."/>
            <person name="Henrissat B."/>
            <person name="Kohler A."/>
            <person name="Grigoriev I.V."/>
            <person name="Martin F.M."/>
            <person name="Hacquard S."/>
        </authorList>
    </citation>
    <scope>NUCLEOTIDE SEQUENCE</scope>
    <source>
        <strain evidence="3">MPI-CAGE-CH-0235</strain>
    </source>
</reference>
<dbReference type="InterPro" id="IPR013830">
    <property type="entry name" value="SGNH_hydro"/>
</dbReference>
<accession>A0A8K0WK24</accession>
<dbReference type="SUPFAM" id="SSF57180">
    <property type="entry name" value="Cellulose-binding domain"/>
    <property type="match status" value="1"/>
</dbReference>
<keyword evidence="4" id="KW-1185">Reference proteome</keyword>
<proteinExistence type="predicted"/>
<sequence length="275" mass="29346">MGLLAAASAQKVKVMLLGDSITEITCWRPLVWNQITSAGLANNVDFVGTMSNLQSKCSRPSGFDTNHEGHSGWQAYDIARNNIVGWVQNTRPDIVQFMLGTNDVNIGKRNVQTILDSYGTIVNAIRAANPRAKIIIDKLIPTSWSDATIESLNSAIPGWAQQRSTSTSPIVVADCSRANGYTNAMLEGDGVHPNLSGDQFIAQQVGPKLIQFIRDAQGGVSPATSTTLTTATQPAPTGTCASLWGQCGGNGYTGPTCCSQGTCKVSNEWYSQCQM</sequence>
<dbReference type="PANTHER" id="PTHR30383">
    <property type="entry name" value="THIOESTERASE 1/PROTEASE 1/LYSOPHOSPHOLIPASE L1"/>
    <property type="match status" value="1"/>
</dbReference>
<dbReference type="InterPro" id="IPR051532">
    <property type="entry name" value="Ester_Hydrolysis_Enzymes"/>
</dbReference>
<dbReference type="InterPro" id="IPR035971">
    <property type="entry name" value="CBD_sf"/>
</dbReference>
<keyword evidence="3" id="KW-0378">Hydrolase</keyword>
<dbReference type="InterPro" id="IPR036514">
    <property type="entry name" value="SGNH_hydro_sf"/>
</dbReference>
<keyword evidence="1" id="KW-0732">Signal</keyword>
<comment type="caution">
    <text evidence="3">The sequence shown here is derived from an EMBL/GenBank/DDBJ whole genome shotgun (WGS) entry which is preliminary data.</text>
</comment>
<protein>
    <submittedName>
        <fullName evidence="3">SGNH hydrolase-type esterase domain-containing protein</fullName>
    </submittedName>
</protein>
<evidence type="ECO:0000313" key="3">
    <source>
        <dbReference type="EMBL" id="KAH7304072.1"/>
    </source>
</evidence>
<dbReference type="SMART" id="SM00236">
    <property type="entry name" value="fCBD"/>
    <property type="match status" value="1"/>
</dbReference>
<evidence type="ECO:0000259" key="2">
    <source>
        <dbReference type="PROSITE" id="PS51164"/>
    </source>
</evidence>
<evidence type="ECO:0000313" key="4">
    <source>
        <dbReference type="Proteomes" id="UP000813444"/>
    </source>
</evidence>
<gene>
    <name evidence="3" type="ORF">B0I35DRAFT_363926</name>
</gene>
<dbReference type="PROSITE" id="PS00562">
    <property type="entry name" value="CBM1_1"/>
    <property type="match status" value="1"/>
</dbReference>
<dbReference type="GO" id="GO:0005576">
    <property type="term" value="C:extracellular region"/>
    <property type="evidence" value="ECO:0007669"/>
    <property type="project" value="InterPro"/>
</dbReference>
<dbReference type="Proteomes" id="UP000813444">
    <property type="component" value="Unassembled WGS sequence"/>
</dbReference>
<dbReference type="Gene3D" id="3.40.50.1110">
    <property type="entry name" value="SGNH hydrolase"/>
    <property type="match status" value="1"/>
</dbReference>
<dbReference type="PANTHER" id="PTHR30383:SF2">
    <property type="entry name" value="CELLULOSE-BINDING PROTEIN"/>
    <property type="match status" value="1"/>
</dbReference>
<organism evidence="3 4">
    <name type="scientific">Stachybotrys elegans</name>
    <dbReference type="NCBI Taxonomy" id="80388"/>
    <lineage>
        <taxon>Eukaryota</taxon>
        <taxon>Fungi</taxon>
        <taxon>Dikarya</taxon>
        <taxon>Ascomycota</taxon>
        <taxon>Pezizomycotina</taxon>
        <taxon>Sordariomycetes</taxon>
        <taxon>Hypocreomycetidae</taxon>
        <taxon>Hypocreales</taxon>
        <taxon>Stachybotryaceae</taxon>
        <taxon>Stachybotrys</taxon>
    </lineage>
</organism>
<dbReference type="PROSITE" id="PS51164">
    <property type="entry name" value="CBM1_2"/>
    <property type="match status" value="1"/>
</dbReference>